<dbReference type="Gene3D" id="3.20.20.370">
    <property type="entry name" value="Glycoside hydrolase/deacetylase"/>
    <property type="match status" value="1"/>
</dbReference>
<evidence type="ECO:0000256" key="3">
    <source>
        <dbReference type="ARBA" id="ARBA00022475"/>
    </source>
</evidence>
<evidence type="ECO:0000256" key="4">
    <source>
        <dbReference type="ARBA" id="ARBA00022622"/>
    </source>
</evidence>
<dbReference type="PANTHER" id="PTHR46471:SF2">
    <property type="entry name" value="CHITIN DEACETYLASE-RELATED"/>
    <property type="match status" value="1"/>
</dbReference>
<evidence type="ECO:0000256" key="11">
    <source>
        <dbReference type="ARBA" id="ARBA00023316"/>
    </source>
</evidence>
<keyword evidence="11" id="KW-0961">Cell wall biogenesis/degradation</keyword>
<protein>
    <recommendedName>
        <fullName evidence="12">NodB homology domain-containing protein</fullName>
    </recommendedName>
</protein>
<proteinExistence type="predicted"/>
<keyword evidence="7" id="KW-0378">Hydrolase</keyword>
<dbReference type="PROSITE" id="PS51677">
    <property type="entry name" value="NODB"/>
    <property type="match status" value="1"/>
</dbReference>
<dbReference type="AlphaFoldDB" id="A0A369K5Y2"/>
<dbReference type="PANTHER" id="PTHR46471">
    <property type="entry name" value="CHITIN DEACETYLASE"/>
    <property type="match status" value="1"/>
</dbReference>
<dbReference type="GO" id="GO:0098552">
    <property type="term" value="C:side of membrane"/>
    <property type="evidence" value="ECO:0007669"/>
    <property type="project" value="UniProtKB-KW"/>
</dbReference>
<comment type="caution">
    <text evidence="13">The sequence shown here is derived from an EMBL/GenBank/DDBJ whole genome shotgun (WGS) entry which is preliminary data.</text>
</comment>
<keyword evidence="6" id="KW-0732">Signal</keyword>
<dbReference type="Pfam" id="PF01522">
    <property type="entry name" value="Polysacc_deac_1"/>
    <property type="match status" value="1"/>
</dbReference>
<keyword evidence="4" id="KW-0325">Glycoprotein</keyword>
<sequence length="311" mass="34535">MGHCLLGTPPGCRTHSKNRGAGTWNAIKDGSLYPETASSQIYSPNLYTSFTTHTNNKLTVMFSRLAIFATACLAIAASANPVPEKRQTLAQVITRCTVPNTVALTFDDGPWVYAYDVSKALVAANATGTFFFNGNNYQCIYDADNVKRVKYVYDHGHQVASHTWGHKDLSTLTWDQIHDEMWRVELALTKILGVVPAFMRPPYGSYNNLVRQASYVRGQKVVIWDFDSQDSVGASVSQSKALYDQIISQHPSTILPLNHETIETTVHQVLPYAISKLKQAGYRLVTLSECLGLPAYQRVTTPGVRDSTWHC</sequence>
<accession>A0A369K5Y2</accession>
<dbReference type="GO" id="GO:0005886">
    <property type="term" value="C:plasma membrane"/>
    <property type="evidence" value="ECO:0007669"/>
    <property type="project" value="UniProtKB-SubCell"/>
</dbReference>
<keyword evidence="8" id="KW-0472">Membrane</keyword>
<dbReference type="GO" id="GO:0046872">
    <property type="term" value="F:metal ion binding"/>
    <property type="evidence" value="ECO:0007669"/>
    <property type="project" value="UniProtKB-KW"/>
</dbReference>
<evidence type="ECO:0000256" key="7">
    <source>
        <dbReference type="ARBA" id="ARBA00022801"/>
    </source>
</evidence>
<dbReference type="GO" id="GO:0005975">
    <property type="term" value="P:carbohydrate metabolic process"/>
    <property type="evidence" value="ECO:0007669"/>
    <property type="project" value="InterPro"/>
</dbReference>
<dbReference type="InParanoid" id="A0A369K5Y2"/>
<dbReference type="InterPro" id="IPR002509">
    <property type="entry name" value="NODB_dom"/>
</dbReference>
<dbReference type="SUPFAM" id="SSF88713">
    <property type="entry name" value="Glycoside hydrolase/deacetylase"/>
    <property type="match status" value="1"/>
</dbReference>
<name>A0A369K5Y2_HYPMA</name>
<dbReference type="GO" id="GO:0071555">
    <property type="term" value="P:cell wall organization"/>
    <property type="evidence" value="ECO:0007669"/>
    <property type="project" value="UniProtKB-KW"/>
</dbReference>
<reference evidence="13" key="1">
    <citation type="submission" date="2018-04" db="EMBL/GenBank/DDBJ databases">
        <title>Whole genome sequencing of Hypsizygus marmoreus.</title>
        <authorList>
            <person name="Choi I.-G."/>
            <person name="Min B."/>
            <person name="Kim J.-G."/>
            <person name="Kim S."/>
            <person name="Oh Y.-L."/>
            <person name="Kong W.-S."/>
            <person name="Park H."/>
            <person name="Jeong J."/>
            <person name="Song E.-S."/>
        </authorList>
    </citation>
    <scope>NUCLEOTIDE SEQUENCE [LARGE SCALE GENOMIC DNA]</scope>
    <source>
        <strain evidence="13">51987-8</strain>
    </source>
</reference>
<evidence type="ECO:0000256" key="5">
    <source>
        <dbReference type="ARBA" id="ARBA00022723"/>
    </source>
</evidence>
<evidence type="ECO:0000313" key="13">
    <source>
        <dbReference type="EMBL" id="RDB28972.1"/>
    </source>
</evidence>
<dbReference type="Proteomes" id="UP000076154">
    <property type="component" value="Unassembled WGS sequence"/>
</dbReference>
<dbReference type="InterPro" id="IPR011330">
    <property type="entry name" value="Glyco_hydro/deAcase_b/a-brl"/>
</dbReference>
<keyword evidence="10" id="KW-0449">Lipoprotein</keyword>
<evidence type="ECO:0000256" key="10">
    <source>
        <dbReference type="ARBA" id="ARBA00023288"/>
    </source>
</evidence>
<keyword evidence="4" id="KW-0336">GPI-anchor</keyword>
<keyword evidence="9" id="KW-0119">Carbohydrate metabolism</keyword>
<evidence type="ECO:0000256" key="6">
    <source>
        <dbReference type="ARBA" id="ARBA00022729"/>
    </source>
</evidence>
<dbReference type="EMBL" id="LUEZ02000010">
    <property type="protein sequence ID" value="RDB28972.1"/>
    <property type="molecule type" value="Genomic_DNA"/>
</dbReference>
<organism evidence="13 14">
    <name type="scientific">Hypsizygus marmoreus</name>
    <name type="common">White beech mushroom</name>
    <name type="synonym">Agaricus marmoreus</name>
    <dbReference type="NCBI Taxonomy" id="39966"/>
    <lineage>
        <taxon>Eukaryota</taxon>
        <taxon>Fungi</taxon>
        <taxon>Dikarya</taxon>
        <taxon>Basidiomycota</taxon>
        <taxon>Agaricomycotina</taxon>
        <taxon>Agaricomycetes</taxon>
        <taxon>Agaricomycetidae</taxon>
        <taxon>Agaricales</taxon>
        <taxon>Tricholomatineae</taxon>
        <taxon>Lyophyllaceae</taxon>
        <taxon>Hypsizygus</taxon>
    </lineage>
</organism>
<keyword evidence="5" id="KW-0479">Metal-binding</keyword>
<evidence type="ECO:0000256" key="1">
    <source>
        <dbReference type="ARBA" id="ARBA00001941"/>
    </source>
</evidence>
<dbReference type="OrthoDB" id="2125469at2759"/>
<evidence type="ECO:0000256" key="9">
    <source>
        <dbReference type="ARBA" id="ARBA00023277"/>
    </source>
</evidence>
<evidence type="ECO:0000256" key="8">
    <source>
        <dbReference type="ARBA" id="ARBA00023136"/>
    </source>
</evidence>
<keyword evidence="14" id="KW-1185">Reference proteome</keyword>
<dbReference type="STRING" id="39966.A0A369K5Y2"/>
<evidence type="ECO:0000313" key="14">
    <source>
        <dbReference type="Proteomes" id="UP000076154"/>
    </source>
</evidence>
<evidence type="ECO:0000256" key="2">
    <source>
        <dbReference type="ARBA" id="ARBA00004609"/>
    </source>
</evidence>
<gene>
    <name evidence="13" type="ORF">Hypma_014961</name>
</gene>
<dbReference type="GO" id="GO:0016810">
    <property type="term" value="F:hydrolase activity, acting on carbon-nitrogen (but not peptide) bonds"/>
    <property type="evidence" value="ECO:0007669"/>
    <property type="project" value="InterPro"/>
</dbReference>
<comment type="subcellular location">
    <subcellularLocation>
        <location evidence="2">Cell membrane</location>
        <topology evidence="2">Lipid-anchor</topology>
        <topology evidence="2">GPI-anchor</topology>
    </subcellularLocation>
</comment>
<feature type="domain" description="NodB homology" evidence="12">
    <location>
        <begin position="100"/>
        <end position="285"/>
    </location>
</feature>
<dbReference type="CDD" id="cd10951">
    <property type="entry name" value="CE4_ClCDA_like"/>
    <property type="match status" value="1"/>
</dbReference>
<evidence type="ECO:0000259" key="12">
    <source>
        <dbReference type="PROSITE" id="PS51677"/>
    </source>
</evidence>
<keyword evidence="3" id="KW-1003">Cell membrane</keyword>
<comment type="cofactor">
    <cofactor evidence="1">
        <name>Co(2+)</name>
        <dbReference type="ChEBI" id="CHEBI:48828"/>
    </cofactor>
</comment>